<sequence>MADNGLDVRRLPKTDKQSTAADIAVPAVEPDTFQVVGKSDVGGGDLDWNVITLAPNGEIDTAPGAEVDVLIHVLFGSGRLTTKEGTIQLAPGALLWLPSRSRPRFTAGPDGLRYLTVNQKWEILPPTATMRPV</sequence>
<dbReference type="InterPro" id="IPR014710">
    <property type="entry name" value="RmlC-like_jellyroll"/>
</dbReference>
<dbReference type="InterPro" id="IPR011051">
    <property type="entry name" value="RmlC_Cupin_sf"/>
</dbReference>
<protein>
    <recommendedName>
        <fullName evidence="3">AraC-type arabinose-binding/dimerisation domain-containing protein</fullName>
    </recommendedName>
</protein>
<evidence type="ECO:0008006" key="3">
    <source>
        <dbReference type="Google" id="ProtNLM"/>
    </source>
</evidence>
<accession>A0A1A2T1U6</accession>
<evidence type="ECO:0000313" key="2">
    <source>
        <dbReference type="Proteomes" id="UP000092389"/>
    </source>
</evidence>
<dbReference type="RefSeq" id="WP_067911771.1">
    <property type="nucleotide sequence ID" value="NZ_LZJP01000096.1"/>
</dbReference>
<proteinExistence type="predicted"/>
<dbReference type="EMBL" id="LZJU01000149">
    <property type="protein sequence ID" value="OBH70428.1"/>
    <property type="molecule type" value="Genomic_DNA"/>
</dbReference>
<dbReference type="AlphaFoldDB" id="A0A1A2T1U6"/>
<organism evidence="1 2">
    <name type="scientific">Mycobacterium mantenii</name>
    <dbReference type="NCBI Taxonomy" id="560555"/>
    <lineage>
        <taxon>Bacteria</taxon>
        <taxon>Bacillati</taxon>
        <taxon>Actinomycetota</taxon>
        <taxon>Actinomycetes</taxon>
        <taxon>Mycobacteriales</taxon>
        <taxon>Mycobacteriaceae</taxon>
        <taxon>Mycobacterium</taxon>
        <taxon>Mycobacterium avium complex (MAC)</taxon>
    </lineage>
</organism>
<dbReference type="OrthoDB" id="8451629at2"/>
<dbReference type="Proteomes" id="UP000092389">
    <property type="component" value="Unassembled WGS sequence"/>
</dbReference>
<reference evidence="1 2" key="1">
    <citation type="submission" date="2016-06" db="EMBL/GenBank/DDBJ databases">
        <authorList>
            <person name="Kjaerup R.B."/>
            <person name="Dalgaard T.S."/>
            <person name="Juul-Madsen H.R."/>
        </authorList>
    </citation>
    <scope>NUCLEOTIDE SEQUENCE [LARGE SCALE GENOMIC DNA]</scope>
    <source>
        <strain evidence="1 2">E152</strain>
    </source>
</reference>
<dbReference type="SUPFAM" id="SSF51182">
    <property type="entry name" value="RmlC-like cupins"/>
    <property type="match status" value="1"/>
</dbReference>
<gene>
    <name evidence="1" type="ORF">A5683_00480</name>
</gene>
<comment type="caution">
    <text evidence="1">The sequence shown here is derived from an EMBL/GenBank/DDBJ whole genome shotgun (WGS) entry which is preliminary data.</text>
</comment>
<name>A0A1A2T1U6_MYCNT</name>
<dbReference type="Gene3D" id="2.60.120.10">
    <property type="entry name" value="Jelly Rolls"/>
    <property type="match status" value="1"/>
</dbReference>
<evidence type="ECO:0000313" key="1">
    <source>
        <dbReference type="EMBL" id="OBH70428.1"/>
    </source>
</evidence>